<dbReference type="Gene3D" id="3.90.25.10">
    <property type="entry name" value="UDP-galactose 4-epimerase, domain 1"/>
    <property type="match status" value="1"/>
</dbReference>
<dbReference type="InterPro" id="IPR036291">
    <property type="entry name" value="NAD(P)-bd_dom_sf"/>
</dbReference>
<dbReference type="InterPro" id="IPR051164">
    <property type="entry name" value="NmrA-like_oxidored"/>
</dbReference>
<evidence type="ECO:0000259" key="3">
    <source>
        <dbReference type="Pfam" id="PF05368"/>
    </source>
</evidence>
<reference evidence="4" key="1">
    <citation type="submission" date="2023-01" db="EMBL/GenBank/DDBJ databases">
        <title>The chitinases involved in constricting ring structure development in the nematode-trapping fungus Drechslerella dactyloides.</title>
        <authorList>
            <person name="Wang R."/>
            <person name="Zhang L."/>
            <person name="Tang P."/>
            <person name="Li S."/>
            <person name="Liang L."/>
        </authorList>
    </citation>
    <scope>NUCLEOTIDE SEQUENCE</scope>
    <source>
        <strain evidence="4">YMF1.00031</strain>
    </source>
</reference>
<keyword evidence="5" id="KW-1185">Reference proteome</keyword>
<dbReference type="EMBL" id="JAQGDS010000003">
    <property type="protein sequence ID" value="KAJ6261746.1"/>
    <property type="molecule type" value="Genomic_DNA"/>
</dbReference>
<organism evidence="4 5">
    <name type="scientific">Drechslerella dactyloides</name>
    <name type="common">Nematode-trapping fungus</name>
    <name type="synonym">Arthrobotrys dactyloides</name>
    <dbReference type="NCBI Taxonomy" id="74499"/>
    <lineage>
        <taxon>Eukaryota</taxon>
        <taxon>Fungi</taxon>
        <taxon>Dikarya</taxon>
        <taxon>Ascomycota</taxon>
        <taxon>Pezizomycotina</taxon>
        <taxon>Orbiliomycetes</taxon>
        <taxon>Orbiliales</taxon>
        <taxon>Orbiliaceae</taxon>
        <taxon>Drechslerella</taxon>
    </lineage>
</organism>
<dbReference type="InterPro" id="IPR008030">
    <property type="entry name" value="NmrA-like"/>
</dbReference>
<comment type="similarity">
    <text evidence="1">Belongs to the NmrA-type oxidoreductase family.</text>
</comment>
<dbReference type="AlphaFoldDB" id="A0AAD6NJH4"/>
<dbReference type="Gene3D" id="3.40.50.720">
    <property type="entry name" value="NAD(P)-binding Rossmann-like Domain"/>
    <property type="match status" value="1"/>
</dbReference>
<evidence type="ECO:0000313" key="5">
    <source>
        <dbReference type="Proteomes" id="UP001221413"/>
    </source>
</evidence>
<dbReference type="GO" id="GO:0005634">
    <property type="term" value="C:nucleus"/>
    <property type="evidence" value="ECO:0007669"/>
    <property type="project" value="TreeGrafter"/>
</dbReference>
<dbReference type="SUPFAM" id="SSF51735">
    <property type="entry name" value="NAD(P)-binding Rossmann-fold domains"/>
    <property type="match status" value="1"/>
</dbReference>
<evidence type="ECO:0000313" key="4">
    <source>
        <dbReference type="EMBL" id="KAJ6261746.1"/>
    </source>
</evidence>
<protein>
    <recommendedName>
        <fullName evidence="3">NmrA-like domain-containing protein</fullName>
    </recommendedName>
</protein>
<accession>A0AAD6NJH4</accession>
<dbReference type="Proteomes" id="UP001221413">
    <property type="component" value="Unassembled WGS sequence"/>
</dbReference>
<dbReference type="CDD" id="cd05251">
    <property type="entry name" value="NmrA_like_SDR_a"/>
    <property type="match status" value="1"/>
</dbReference>
<dbReference type="PANTHER" id="PTHR42748:SF7">
    <property type="entry name" value="NMRA LIKE REDOX SENSOR 1-RELATED"/>
    <property type="match status" value="1"/>
</dbReference>
<feature type="domain" description="NmrA-like" evidence="3">
    <location>
        <begin position="4"/>
        <end position="263"/>
    </location>
</feature>
<dbReference type="PANTHER" id="PTHR42748">
    <property type="entry name" value="NITROGEN METABOLITE REPRESSION PROTEIN NMRA FAMILY MEMBER"/>
    <property type="match status" value="1"/>
</dbReference>
<gene>
    <name evidence="4" type="ORF">Dda_2545</name>
</gene>
<comment type="caution">
    <text evidence="4">The sequence shown here is derived from an EMBL/GenBank/DDBJ whole genome shotgun (WGS) entry which is preliminary data.</text>
</comment>
<sequence>MASKRTILITGVTGNQGGAVLQALRSHPAYPSLAIRALVRNPAAAAKKLSDPSITLHTGDLTVASSLAPALVDVHTAFLVTTPKPNPAAETAQGITFIDAAVAAGVQFIVFTSVGSADQNTGIPHFESKRRIEEHLERSGIPHAIIRPVAFMDSFPVAPGILRFLILGMFRTAMRGRTLQFVAVKDIGEVAVMAIMDEAEWAGKAIELAGDEVSVDGLLDVYQAVMGARPWVCWVPGWLLRALLPTDIYLMFKFFYERGYNADIPALQKMHPGLLTLEAFLQDKVGKKTE</sequence>
<keyword evidence="2" id="KW-0521">NADP</keyword>
<evidence type="ECO:0000256" key="2">
    <source>
        <dbReference type="ARBA" id="ARBA00022857"/>
    </source>
</evidence>
<name>A0AAD6NJH4_DREDA</name>
<proteinExistence type="inferred from homology"/>
<dbReference type="Pfam" id="PF05368">
    <property type="entry name" value="NmrA"/>
    <property type="match status" value="1"/>
</dbReference>
<evidence type="ECO:0000256" key="1">
    <source>
        <dbReference type="ARBA" id="ARBA00006328"/>
    </source>
</evidence>